<reference evidence="1 2" key="1">
    <citation type="submission" date="2018-05" db="EMBL/GenBank/DDBJ databases">
        <title>Complete Genome Sequence of Methylobacterium sp. 17Sr1-43.</title>
        <authorList>
            <person name="Srinivasan S."/>
        </authorList>
    </citation>
    <scope>NUCLEOTIDE SEQUENCE [LARGE SCALE GENOMIC DNA]</scope>
    <source>
        <strain evidence="1 2">17Sr1-43</strain>
    </source>
</reference>
<evidence type="ECO:0000313" key="2">
    <source>
        <dbReference type="Proteomes" id="UP000246058"/>
    </source>
</evidence>
<name>A0A2U8VT39_9HYPH</name>
<dbReference type="KEGG" id="meti:DK427_13430"/>
<proteinExistence type="predicted"/>
<dbReference type="Proteomes" id="UP000246058">
    <property type="component" value="Chromosome"/>
</dbReference>
<dbReference type="AlphaFoldDB" id="A0A2U8VT39"/>
<sequence>MTTPSLFWLHVPLETTRGDYLEVPFGGKLVVLGKPAVLCERPLHVPDSLTAATTAVVRQWLLFDPLPESDARALLEELRAKFPVLSLRQDAALRVGASDLHVASHHLYTGIIPTLIPAHLTPSPTWVDLQIRSHMDGRSTLGSILAGCPSVTDERILTALDLLVASRYDVLPRSIFLAQLTILDALAVRAERPPGIRAWLSEKIEEAKALQDGGLLSSLENLKLGSHGAAVRALVGRAAEAKGMSGEKQKALKSLAGKLYGVRSSLSHAGAGSDLDVQGAKNLARLVLDAAIEHPAVLDPAYGTRSV</sequence>
<dbReference type="OrthoDB" id="9036156at2"/>
<dbReference type="RefSeq" id="WP_109951705.1">
    <property type="nucleotide sequence ID" value="NZ_CP029551.1"/>
</dbReference>
<dbReference type="EMBL" id="CP029551">
    <property type="protein sequence ID" value="AWN36611.1"/>
    <property type="molecule type" value="Genomic_DNA"/>
</dbReference>
<accession>A0A2U8VT39</accession>
<keyword evidence="2" id="KW-1185">Reference proteome</keyword>
<evidence type="ECO:0008006" key="3">
    <source>
        <dbReference type="Google" id="ProtNLM"/>
    </source>
</evidence>
<organism evidence="1 2">
    <name type="scientific">Methylobacterium radiodurans</name>
    <dbReference type="NCBI Taxonomy" id="2202828"/>
    <lineage>
        <taxon>Bacteria</taxon>
        <taxon>Pseudomonadati</taxon>
        <taxon>Pseudomonadota</taxon>
        <taxon>Alphaproteobacteria</taxon>
        <taxon>Hyphomicrobiales</taxon>
        <taxon>Methylobacteriaceae</taxon>
        <taxon>Methylobacterium</taxon>
    </lineage>
</organism>
<gene>
    <name evidence="1" type="ORF">DK427_13430</name>
</gene>
<evidence type="ECO:0000313" key="1">
    <source>
        <dbReference type="EMBL" id="AWN36611.1"/>
    </source>
</evidence>
<protein>
    <recommendedName>
        <fullName evidence="3">Apea-like HEPN domain-containing protein</fullName>
    </recommendedName>
</protein>